<comment type="caution">
    <text evidence="2">The sequence shown here is derived from an EMBL/GenBank/DDBJ whole genome shotgun (WGS) entry which is preliminary data.</text>
</comment>
<organism evidence="2 3">
    <name type="scientific">Nepenthes gracilis</name>
    <name type="common">Slender pitcher plant</name>
    <dbReference type="NCBI Taxonomy" id="150966"/>
    <lineage>
        <taxon>Eukaryota</taxon>
        <taxon>Viridiplantae</taxon>
        <taxon>Streptophyta</taxon>
        <taxon>Embryophyta</taxon>
        <taxon>Tracheophyta</taxon>
        <taxon>Spermatophyta</taxon>
        <taxon>Magnoliopsida</taxon>
        <taxon>eudicotyledons</taxon>
        <taxon>Gunneridae</taxon>
        <taxon>Pentapetalae</taxon>
        <taxon>Caryophyllales</taxon>
        <taxon>Nepenthaceae</taxon>
        <taxon>Nepenthes</taxon>
    </lineage>
</organism>
<evidence type="ECO:0000313" key="3">
    <source>
        <dbReference type="Proteomes" id="UP001279734"/>
    </source>
</evidence>
<feature type="compositionally biased region" description="Basic and acidic residues" evidence="1">
    <location>
        <begin position="150"/>
        <end position="160"/>
    </location>
</feature>
<feature type="region of interest" description="Disordered" evidence="1">
    <location>
        <begin position="1"/>
        <end position="39"/>
    </location>
</feature>
<dbReference type="Proteomes" id="UP001279734">
    <property type="component" value="Unassembled WGS sequence"/>
</dbReference>
<keyword evidence="3" id="KW-1185">Reference proteome</keyword>
<gene>
    <name evidence="2" type="ORF">Nepgr_025378</name>
</gene>
<feature type="compositionally biased region" description="Basic residues" evidence="1">
    <location>
        <begin position="184"/>
        <end position="193"/>
    </location>
</feature>
<reference evidence="2" key="1">
    <citation type="submission" date="2023-05" db="EMBL/GenBank/DDBJ databases">
        <title>Nepenthes gracilis genome sequencing.</title>
        <authorList>
            <person name="Fukushima K."/>
        </authorList>
    </citation>
    <scope>NUCLEOTIDE SEQUENCE</scope>
    <source>
        <strain evidence="2">SING2019-196</strain>
    </source>
</reference>
<feature type="compositionally biased region" description="Polar residues" evidence="1">
    <location>
        <begin position="170"/>
        <end position="181"/>
    </location>
</feature>
<proteinExistence type="predicted"/>
<feature type="region of interest" description="Disordered" evidence="1">
    <location>
        <begin position="150"/>
        <end position="193"/>
    </location>
</feature>
<accession>A0AAD3Y102</accession>
<evidence type="ECO:0000256" key="1">
    <source>
        <dbReference type="SAM" id="MobiDB-lite"/>
    </source>
</evidence>
<protein>
    <submittedName>
        <fullName evidence="2">Uncharacterized protein</fullName>
    </submittedName>
</protein>
<sequence length="193" mass="21507">MLHQNRKKPQTSPAEERPTHQPIGCPEHPKAAMSNIIDHQQPSNIKLSLLFQLSKAKPARNPKFCHEPPPSSNTSAGQERRKHPKNFNSWNHQAAPNAPAYICHSQPNSTSFLGPYLEDGTKIQQQITLPSIATFGPASLNQQPGIMESRHSIDHSDHQHQQVGFRVQPSEATSSRQQLTSRADKHHHTPTAS</sequence>
<dbReference type="EMBL" id="BSYO01000026">
    <property type="protein sequence ID" value="GMH23535.1"/>
    <property type="molecule type" value="Genomic_DNA"/>
</dbReference>
<dbReference type="AlphaFoldDB" id="A0AAD3Y102"/>
<feature type="region of interest" description="Disordered" evidence="1">
    <location>
        <begin position="59"/>
        <end position="93"/>
    </location>
</feature>
<evidence type="ECO:0000313" key="2">
    <source>
        <dbReference type="EMBL" id="GMH23535.1"/>
    </source>
</evidence>
<name>A0AAD3Y102_NEPGR</name>